<sequence length="41" mass="4600">TLKYTAGDGDYLDSLANYPHQLLDACRRRNISAEITLSSTR</sequence>
<name>A0A0F8Y4Q8_9ZZZZ</name>
<organism evidence="1">
    <name type="scientific">marine sediment metagenome</name>
    <dbReference type="NCBI Taxonomy" id="412755"/>
    <lineage>
        <taxon>unclassified sequences</taxon>
        <taxon>metagenomes</taxon>
        <taxon>ecological metagenomes</taxon>
    </lineage>
</organism>
<dbReference type="EMBL" id="LAZR01068702">
    <property type="protein sequence ID" value="KKK49144.1"/>
    <property type="molecule type" value="Genomic_DNA"/>
</dbReference>
<comment type="caution">
    <text evidence="1">The sequence shown here is derived from an EMBL/GenBank/DDBJ whole genome shotgun (WGS) entry which is preliminary data.</text>
</comment>
<protein>
    <submittedName>
        <fullName evidence="1">Uncharacterized protein</fullName>
    </submittedName>
</protein>
<reference evidence="1" key="1">
    <citation type="journal article" date="2015" name="Nature">
        <title>Complex archaea that bridge the gap between prokaryotes and eukaryotes.</title>
        <authorList>
            <person name="Spang A."/>
            <person name="Saw J.H."/>
            <person name="Jorgensen S.L."/>
            <person name="Zaremba-Niedzwiedzka K."/>
            <person name="Martijn J."/>
            <person name="Lind A.E."/>
            <person name="van Eijk R."/>
            <person name="Schleper C."/>
            <person name="Guy L."/>
            <person name="Ettema T.J."/>
        </authorList>
    </citation>
    <scope>NUCLEOTIDE SEQUENCE</scope>
</reference>
<accession>A0A0F8Y4Q8</accession>
<feature type="non-terminal residue" evidence="1">
    <location>
        <position position="1"/>
    </location>
</feature>
<gene>
    <name evidence="1" type="ORF">LCGC14_3138050</name>
</gene>
<proteinExistence type="predicted"/>
<evidence type="ECO:0000313" key="1">
    <source>
        <dbReference type="EMBL" id="KKK49144.1"/>
    </source>
</evidence>
<dbReference type="AlphaFoldDB" id="A0A0F8Y4Q8"/>